<feature type="domain" description="EamA" evidence="2">
    <location>
        <begin position="137"/>
        <end position="263"/>
    </location>
</feature>
<evidence type="ECO:0000259" key="2">
    <source>
        <dbReference type="Pfam" id="PF00892"/>
    </source>
</evidence>
<evidence type="ECO:0000313" key="3">
    <source>
        <dbReference type="EMBL" id="SVC48137.1"/>
    </source>
</evidence>
<dbReference type="SUPFAM" id="SSF103481">
    <property type="entry name" value="Multidrug resistance efflux transporter EmrE"/>
    <property type="match status" value="2"/>
</dbReference>
<feature type="transmembrane region" description="Helical" evidence="1">
    <location>
        <begin position="250"/>
        <end position="268"/>
    </location>
</feature>
<dbReference type="Pfam" id="PF00892">
    <property type="entry name" value="EamA"/>
    <property type="match status" value="2"/>
</dbReference>
<feature type="transmembrane region" description="Helical" evidence="1">
    <location>
        <begin position="224"/>
        <end position="244"/>
    </location>
</feature>
<dbReference type="InterPro" id="IPR037185">
    <property type="entry name" value="EmrE-like"/>
</dbReference>
<sequence>MTCSVLLFAWKDAIVKVTAGYYSPVLIIWFQLVFMSAIWLPILVYQHGWNQLIPRPLSWQIARGLSVISGLGLFYWSVMLIPLADATAMTFISPLVVAALSPVMLGEKTGFHRWSAVVIGFVGAILILRPGFGGDSLGYITAFGSGLCIGFFFTTNRKLAHAGAPFASIVYPAYLGAVIISPFIPFKWTTPRVEDTWLIIGFVIITFLSQTMFIASVRYGQASLVAPFQYLHIVAATFFGYIFFSDFPDLITWIGITVIVASGVYIAIRENIRQAYD</sequence>
<feature type="transmembrane region" description="Helical" evidence="1">
    <location>
        <begin position="26"/>
        <end position="45"/>
    </location>
</feature>
<organism evidence="3">
    <name type="scientific">marine metagenome</name>
    <dbReference type="NCBI Taxonomy" id="408172"/>
    <lineage>
        <taxon>unclassified sequences</taxon>
        <taxon>metagenomes</taxon>
        <taxon>ecological metagenomes</taxon>
    </lineage>
</organism>
<dbReference type="PANTHER" id="PTHR22911:SF103">
    <property type="entry name" value="BLR2811 PROTEIN"/>
    <property type="match status" value="1"/>
</dbReference>
<dbReference type="InterPro" id="IPR000620">
    <property type="entry name" value="EamA_dom"/>
</dbReference>
<feature type="transmembrane region" description="Helical" evidence="1">
    <location>
        <begin position="196"/>
        <end position="217"/>
    </location>
</feature>
<dbReference type="AlphaFoldDB" id="A0A382MK54"/>
<dbReference type="Gene3D" id="1.10.3730.20">
    <property type="match status" value="1"/>
</dbReference>
<keyword evidence="1" id="KW-1133">Transmembrane helix</keyword>
<accession>A0A382MK54</accession>
<name>A0A382MK54_9ZZZZ</name>
<protein>
    <recommendedName>
        <fullName evidence="2">EamA domain-containing protein</fullName>
    </recommendedName>
</protein>
<reference evidence="3" key="1">
    <citation type="submission" date="2018-05" db="EMBL/GenBank/DDBJ databases">
        <authorList>
            <person name="Lanie J.A."/>
            <person name="Ng W.-L."/>
            <person name="Kazmierczak K.M."/>
            <person name="Andrzejewski T.M."/>
            <person name="Davidsen T.M."/>
            <person name="Wayne K.J."/>
            <person name="Tettelin H."/>
            <person name="Glass J.I."/>
            <person name="Rusch D."/>
            <person name="Podicherti R."/>
            <person name="Tsui H.-C.T."/>
            <person name="Winkler M.E."/>
        </authorList>
    </citation>
    <scope>NUCLEOTIDE SEQUENCE</scope>
</reference>
<proteinExistence type="predicted"/>
<keyword evidence="1" id="KW-0472">Membrane</keyword>
<feature type="transmembrane region" description="Helical" evidence="1">
    <location>
        <begin position="166"/>
        <end position="184"/>
    </location>
</feature>
<dbReference type="GO" id="GO:0016020">
    <property type="term" value="C:membrane"/>
    <property type="evidence" value="ECO:0007669"/>
    <property type="project" value="InterPro"/>
</dbReference>
<gene>
    <name evidence="3" type="ORF">METZ01_LOCUS300991</name>
</gene>
<feature type="transmembrane region" description="Helical" evidence="1">
    <location>
        <begin position="113"/>
        <end position="131"/>
    </location>
</feature>
<evidence type="ECO:0000256" key="1">
    <source>
        <dbReference type="SAM" id="Phobius"/>
    </source>
</evidence>
<dbReference type="PANTHER" id="PTHR22911">
    <property type="entry name" value="ACYL-MALONYL CONDENSING ENZYME-RELATED"/>
    <property type="match status" value="1"/>
</dbReference>
<keyword evidence="1" id="KW-0812">Transmembrane</keyword>
<feature type="domain" description="EamA" evidence="2">
    <location>
        <begin position="4"/>
        <end position="128"/>
    </location>
</feature>
<feature type="transmembrane region" description="Helical" evidence="1">
    <location>
        <begin position="137"/>
        <end position="154"/>
    </location>
</feature>
<dbReference type="EMBL" id="UINC01093597">
    <property type="protein sequence ID" value="SVC48137.1"/>
    <property type="molecule type" value="Genomic_DNA"/>
</dbReference>